<proteinExistence type="predicted"/>
<evidence type="ECO:0000313" key="2">
    <source>
        <dbReference type="Proteomes" id="UP000800981"/>
    </source>
</evidence>
<protein>
    <submittedName>
        <fullName evidence="1">Uncharacterized protein</fullName>
    </submittedName>
</protein>
<evidence type="ECO:0000313" key="1">
    <source>
        <dbReference type="EMBL" id="NHC16287.1"/>
    </source>
</evidence>
<reference evidence="1 2" key="1">
    <citation type="submission" date="2020-03" db="EMBL/GenBank/DDBJ databases">
        <title>Two novel Motilibacter sp.</title>
        <authorList>
            <person name="Liu S."/>
        </authorList>
    </citation>
    <scope>NUCLEOTIDE SEQUENCE [LARGE SCALE GENOMIC DNA]</scope>
    <source>
        <strain evidence="1 2">E257</strain>
    </source>
</reference>
<name>A0ABX0GZ40_9ACTN</name>
<accession>A0ABX0GZ40</accession>
<gene>
    <name evidence="1" type="ORF">G9H71_21105</name>
</gene>
<dbReference type="Proteomes" id="UP000800981">
    <property type="component" value="Unassembled WGS sequence"/>
</dbReference>
<comment type="caution">
    <text evidence="1">The sequence shown here is derived from an EMBL/GenBank/DDBJ whole genome shotgun (WGS) entry which is preliminary data.</text>
</comment>
<keyword evidence="2" id="KW-1185">Reference proteome</keyword>
<sequence length="78" mass="8848">AESRLHRHRGVALIKSIDGIGGPGAKRGTWYRNLEETPKHVHTGMKLFLEEDVERGGRLMRPSEVLALKPRPSYVLFE</sequence>
<feature type="non-terminal residue" evidence="1">
    <location>
        <position position="1"/>
    </location>
</feature>
<organism evidence="1 2">
    <name type="scientific">Motilibacter deserti</name>
    <dbReference type="NCBI Taxonomy" id="2714956"/>
    <lineage>
        <taxon>Bacteria</taxon>
        <taxon>Bacillati</taxon>
        <taxon>Actinomycetota</taxon>
        <taxon>Actinomycetes</taxon>
        <taxon>Motilibacterales</taxon>
        <taxon>Motilibacteraceae</taxon>
        <taxon>Motilibacter</taxon>
    </lineage>
</organism>
<dbReference type="EMBL" id="JAANNP010000125">
    <property type="protein sequence ID" value="NHC16287.1"/>
    <property type="molecule type" value="Genomic_DNA"/>
</dbReference>